<evidence type="ECO:0000256" key="3">
    <source>
        <dbReference type="RuleBase" id="RU362132"/>
    </source>
</evidence>
<organism evidence="7 8">
    <name type="scientific">Paenibacillus piri</name>
    <dbReference type="NCBI Taxonomy" id="2547395"/>
    <lineage>
        <taxon>Bacteria</taxon>
        <taxon>Bacillati</taxon>
        <taxon>Bacillota</taxon>
        <taxon>Bacilli</taxon>
        <taxon>Bacillales</taxon>
        <taxon>Paenibacillaceae</taxon>
        <taxon>Paenibacillus</taxon>
    </lineage>
</organism>
<dbReference type="SUPFAM" id="SSF52518">
    <property type="entry name" value="Thiamin diphosphate-binding fold (THDP-binding)"/>
    <property type="match status" value="2"/>
</dbReference>
<dbReference type="Gene3D" id="3.40.50.970">
    <property type="match status" value="2"/>
</dbReference>
<dbReference type="PANTHER" id="PTHR18968">
    <property type="entry name" value="THIAMINE PYROPHOSPHATE ENZYMES"/>
    <property type="match status" value="1"/>
</dbReference>
<dbReference type="CDD" id="cd07035">
    <property type="entry name" value="TPP_PYR_POX_like"/>
    <property type="match status" value="1"/>
</dbReference>
<dbReference type="NCBIfam" id="NF006203">
    <property type="entry name" value="PRK08327.1"/>
    <property type="match status" value="1"/>
</dbReference>
<proteinExistence type="inferred from homology"/>
<dbReference type="EMBL" id="SMRT01000017">
    <property type="protein sequence ID" value="TDF93306.1"/>
    <property type="molecule type" value="Genomic_DNA"/>
</dbReference>
<evidence type="ECO:0000259" key="6">
    <source>
        <dbReference type="Pfam" id="PF02776"/>
    </source>
</evidence>
<dbReference type="GO" id="GO:0050660">
    <property type="term" value="F:flavin adenine dinucleotide binding"/>
    <property type="evidence" value="ECO:0007669"/>
    <property type="project" value="TreeGrafter"/>
</dbReference>
<dbReference type="Pfam" id="PF00205">
    <property type="entry name" value="TPP_enzyme_M"/>
    <property type="match status" value="1"/>
</dbReference>
<accession>A0A4R5KDM4</accession>
<evidence type="ECO:0000259" key="5">
    <source>
        <dbReference type="Pfam" id="PF02775"/>
    </source>
</evidence>
<dbReference type="InterPro" id="IPR029061">
    <property type="entry name" value="THDP-binding"/>
</dbReference>
<dbReference type="Pfam" id="PF02775">
    <property type="entry name" value="TPP_enzyme_C"/>
    <property type="match status" value="1"/>
</dbReference>
<keyword evidence="8" id="KW-1185">Reference proteome</keyword>
<feature type="domain" description="Thiamine pyrophosphate enzyme central" evidence="4">
    <location>
        <begin position="199"/>
        <end position="301"/>
    </location>
</feature>
<feature type="domain" description="Thiamine pyrophosphate enzyme N-terminal TPP-binding" evidence="6">
    <location>
        <begin position="2"/>
        <end position="119"/>
    </location>
</feature>
<dbReference type="PROSITE" id="PS00187">
    <property type="entry name" value="TPP_ENZYMES"/>
    <property type="match status" value="1"/>
</dbReference>
<evidence type="ECO:0000256" key="1">
    <source>
        <dbReference type="ARBA" id="ARBA00007812"/>
    </source>
</evidence>
<dbReference type="InterPro" id="IPR012000">
    <property type="entry name" value="Thiamin_PyroP_enz_cen_dom"/>
</dbReference>
<evidence type="ECO:0000313" key="8">
    <source>
        <dbReference type="Proteomes" id="UP000295636"/>
    </source>
</evidence>
<dbReference type="InterPro" id="IPR045229">
    <property type="entry name" value="TPP_enz"/>
</dbReference>
<dbReference type="CDD" id="cd02002">
    <property type="entry name" value="TPP_BFDC"/>
    <property type="match status" value="1"/>
</dbReference>
<evidence type="ECO:0000256" key="2">
    <source>
        <dbReference type="ARBA" id="ARBA00023052"/>
    </source>
</evidence>
<comment type="similarity">
    <text evidence="1 3">Belongs to the TPP enzyme family.</text>
</comment>
<dbReference type="InterPro" id="IPR000399">
    <property type="entry name" value="TPP-bd_CS"/>
</dbReference>
<evidence type="ECO:0000313" key="7">
    <source>
        <dbReference type="EMBL" id="TDF93306.1"/>
    </source>
</evidence>
<dbReference type="GO" id="GO:0009099">
    <property type="term" value="P:L-valine biosynthetic process"/>
    <property type="evidence" value="ECO:0007669"/>
    <property type="project" value="TreeGrafter"/>
</dbReference>
<dbReference type="AlphaFoldDB" id="A0A4R5KDM4"/>
<dbReference type="OrthoDB" id="2443624at2"/>
<keyword evidence="2 3" id="KW-0786">Thiamine pyrophosphate</keyword>
<protein>
    <submittedName>
        <fullName evidence="7">Thiamine pyrophosphate-requiring protein</fullName>
    </submittedName>
</protein>
<dbReference type="GO" id="GO:0030976">
    <property type="term" value="F:thiamine pyrophosphate binding"/>
    <property type="evidence" value="ECO:0007669"/>
    <property type="project" value="InterPro"/>
</dbReference>
<dbReference type="GO" id="GO:0005948">
    <property type="term" value="C:acetolactate synthase complex"/>
    <property type="evidence" value="ECO:0007669"/>
    <property type="project" value="TreeGrafter"/>
</dbReference>
<dbReference type="Proteomes" id="UP000295636">
    <property type="component" value="Unassembled WGS sequence"/>
</dbReference>
<dbReference type="Pfam" id="PF02776">
    <property type="entry name" value="TPP_enzyme_N"/>
    <property type="match status" value="1"/>
</dbReference>
<comment type="caution">
    <text evidence="7">The sequence shown here is derived from an EMBL/GenBank/DDBJ whole genome shotgun (WGS) entry which is preliminary data.</text>
</comment>
<name>A0A4R5KDM4_9BACL</name>
<dbReference type="InterPro" id="IPR012001">
    <property type="entry name" value="Thiamin_PyroP_enz_TPP-bd_dom"/>
</dbReference>
<dbReference type="SUPFAM" id="SSF52467">
    <property type="entry name" value="DHS-like NAD/FAD-binding domain"/>
    <property type="match status" value="1"/>
</dbReference>
<feature type="domain" description="Thiamine pyrophosphate enzyme TPP-binding" evidence="5">
    <location>
        <begin position="401"/>
        <end position="553"/>
    </location>
</feature>
<dbReference type="PANTHER" id="PTHR18968:SF164">
    <property type="entry name" value="PYRUVATE DECARBOXYLASE"/>
    <property type="match status" value="1"/>
</dbReference>
<dbReference type="GO" id="GO:0009097">
    <property type="term" value="P:isoleucine biosynthetic process"/>
    <property type="evidence" value="ECO:0007669"/>
    <property type="project" value="TreeGrafter"/>
</dbReference>
<dbReference type="InterPro" id="IPR011766">
    <property type="entry name" value="TPP_enzyme_TPP-bd"/>
</dbReference>
<reference evidence="7 8" key="1">
    <citation type="submission" date="2019-03" db="EMBL/GenBank/DDBJ databases">
        <title>This is whole genome sequence of Paenibacillus sp MS74 strain.</title>
        <authorList>
            <person name="Trinh H.N."/>
        </authorList>
    </citation>
    <scope>NUCLEOTIDE SEQUENCE [LARGE SCALE GENOMIC DNA]</scope>
    <source>
        <strain evidence="7 8">MS74</strain>
    </source>
</reference>
<dbReference type="Gene3D" id="3.40.50.1220">
    <property type="entry name" value="TPP-binding domain"/>
    <property type="match status" value="1"/>
</dbReference>
<dbReference type="GO" id="GO:0000287">
    <property type="term" value="F:magnesium ion binding"/>
    <property type="evidence" value="ECO:0007669"/>
    <property type="project" value="InterPro"/>
</dbReference>
<dbReference type="GO" id="GO:0003984">
    <property type="term" value="F:acetolactate synthase activity"/>
    <property type="evidence" value="ECO:0007669"/>
    <property type="project" value="TreeGrafter"/>
</dbReference>
<dbReference type="InterPro" id="IPR029035">
    <property type="entry name" value="DHS-like_NAD/FAD-binding_dom"/>
</dbReference>
<sequence length="563" mass="62961">MLNALQDWGVSYLFCNLGSDHPALIESFAKAKAQNRQIPEVIMCPHEFAALSAAHGHALLSGRAQGVIVHTDVGTQNMGGSLHNIQRSRVPAFIFAGETPFTLEGELQGGRNSHINHLQNVYDQRGIVRSYVKWDYEIRTGKNVKQLVNRGMQLAHSEPMGPVYLTGAREILEEEVSPSENVSAEWKPVEKIPLPLLAVEQIVSALIQARNPLIITSYLGRNTDAVPQLVQFCEKLAVPVIEQHATHMNFPGDHPFHLGYQGGTLLSEADAILVMDCDVPWVSSISKPSDACKVFYIDSDPLKEEIPLWYLQNTTFYRADCGEALKLLNEYVRRIDLQTERFTERRHRFTELHKRQRHEWKLREKAPSGDTITSEWLTACLRNVTDDETIFMNETITNAGVVSQHLPRNKPATMFVNGGTSLGWSGSAAFGAKLARPETTVVNLTGDGSYLFGEPSAVYWMTRRYQAPLLTVIYNNRGWNATKMNLLKLYPDGIAKRDDRYWVNFDQPADLAKIAEASGGAYARTIKRPDELQEALQAGMEAVKKGQSAVIDVHLPTISQQID</sequence>
<evidence type="ECO:0000259" key="4">
    <source>
        <dbReference type="Pfam" id="PF00205"/>
    </source>
</evidence>
<gene>
    <name evidence="7" type="ORF">E1757_27430</name>
</gene>